<dbReference type="EnsemblProtists" id="EOD12188">
    <property type="protein sequence ID" value="EOD12188"/>
    <property type="gene ID" value="EMIHUDRAFT_437446"/>
</dbReference>
<dbReference type="AlphaFoldDB" id="A0A0D3ILQ3"/>
<protein>
    <submittedName>
        <fullName evidence="1">Uncharacterized protein</fullName>
    </submittedName>
</protein>
<proteinExistence type="predicted"/>
<keyword evidence="2" id="KW-1185">Reference proteome</keyword>
<reference evidence="2" key="1">
    <citation type="journal article" date="2013" name="Nature">
        <title>Pan genome of the phytoplankton Emiliania underpins its global distribution.</title>
        <authorList>
            <person name="Read B.A."/>
            <person name="Kegel J."/>
            <person name="Klute M.J."/>
            <person name="Kuo A."/>
            <person name="Lefebvre S.C."/>
            <person name="Maumus F."/>
            <person name="Mayer C."/>
            <person name="Miller J."/>
            <person name="Monier A."/>
            <person name="Salamov A."/>
            <person name="Young J."/>
            <person name="Aguilar M."/>
            <person name="Claverie J.M."/>
            <person name="Frickenhaus S."/>
            <person name="Gonzalez K."/>
            <person name="Herman E.K."/>
            <person name="Lin Y.C."/>
            <person name="Napier J."/>
            <person name="Ogata H."/>
            <person name="Sarno A.F."/>
            <person name="Shmutz J."/>
            <person name="Schroeder D."/>
            <person name="de Vargas C."/>
            <person name="Verret F."/>
            <person name="von Dassow P."/>
            <person name="Valentin K."/>
            <person name="Van de Peer Y."/>
            <person name="Wheeler G."/>
            <person name="Dacks J.B."/>
            <person name="Delwiche C.F."/>
            <person name="Dyhrman S.T."/>
            <person name="Glockner G."/>
            <person name="John U."/>
            <person name="Richards T."/>
            <person name="Worden A.Z."/>
            <person name="Zhang X."/>
            <person name="Grigoriev I.V."/>
            <person name="Allen A.E."/>
            <person name="Bidle K."/>
            <person name="Borodovsky M."/>
            <person name="Bowler C."/>
            <person name="Brownlee C."/>
            <person name="Cock J.M."/>
            <person name="Elias M."/>
            <person name="Gladyshev V.N."/>
            <person name="Groth M."/>
            <person name="Guda C."/>
            <person name="Hadaegh A."/>
            <person name="Iglesias-Rodriguez M.D."/>
            <person name="Jenkins J."/>
            <person name="Jones B.M."/>
            <person name="Lawson T."/>
            <person name="Leese F."/>
            <person name="Lindquist E."/>
            <person name="Lobanov A."/>
            <person name="Lomsadze A."/>
            <person name="Malik S.B."/>
            <person name="Marsh M.E."/>
            <person name="Mackinder L."/>
            <person name="Mock T."/>
            <person name="Mueller-Roeber B."/>
            <person name="Pagarete A."/>
            <person name="Parker M."/>
            <person name="Probert I."/>
            <person name="Quesneville H."/>
            <person name="Raines C."/>
            <person name="Rensing S.A."/>
            <person name="Riano-Pachon D.M."/>
            <person name="Richier S."/>
            <person name="Rokitta S."/>
            <person name="Shiraiwa Y."/>
            <person name="Soanes D.M."/>
            <person name="van der Giezen M."/>
            <person name="Wahlund T.M."/>
            <person name="Williams B."/>
            <person name="Wilson W."/>
            <person name="Wolfe G."/>
            <person name="Wurch L.L."/>
        </authorList>
    </citation>
    <scope>NUCLEOTIDE SEQUENCE</scope>
</reference>
<dbReference type="HOGENOM" id="CLU_2019553_0_0_1"/>
<dbReference type="Proteomes" id="UP000013827">
    <property type="component" value="Unassembled WGS sequence"/>
</dbReference>
<dbReference type="PaxDb" id="2903-EOD12188"/>
<evidence type="ECO:0000313" key="1">
    <source>
        <dbReference type="EnsemblProtists" id="EOD12188"/>
    </source>
</evidence>
<accession>A0A0D3ILQ3</accession>
<dbReference type="RefSeq" id="XP_005764617.1">
    <property type="nucleotide sequence ID" value="XM_005764560.1"/>
</dbReference>
<sequence>MVLLHLASTLRAPLASPRPGLVIMGRANELRNIDIEAEVAGVACVPLEEKIAEEASEIFRSEAMKKLETGTWYQCSGPADDMELTCFLAPSWMGLADGAWVCSDVLKVRTGDAPLEQAGEDSY</sequence>
<dbReference type="GeneID" id="17258229"/>
<name>A0A0D3ILQ3_EMIH1</name>
<evidence type="ECO:0000313" key="2">
    <source>
        <dbReference type="Proteomes" id="UP000013827"/>
    </source>
</evidence>
<reference evidence="1" key="2">
    <citation type="submission" date="2024-10" db="UniProtKB">
        <authorList>
            <consortium name="EnsemblProtists"/>
        </authorList>
    </citation>
    <scope>IDENTIFICATION</scope>
</reference>
<organism evidence="1 2">
    <name type="scientific">Emiliania huxleyi (strain CCMP1516)</name>
    <dbReference type="NCBI Taxonomy" id="280463"/>
    <lineage>
        <taxon>Eukaryota</taxon>
        <taxon>Haptista</taxon>
        <taxon>Haptophyta</taxon>
        <taxon>Prymnesiophyceae</taxon>
        <taxon>Isochrysidales</taxon>
        <taxon>Noelaerhabdaceae</taxon>
        <taxon>Emiliania</taxon>
    </lineage>
</organism>
<dbReference type="KEGG" id="ehx:EMIHUDRAFT_437446"/>